<dbReference type="Gene3D" id="3.60.15.10">
    <property type="entry name" value="Ribonuclease Z/Hydroxyacylglutathione hydrolase-like"/>
    <property type="match status" value="1"/>
</dbReference>
<dbReference type="EMBL" id="ML179270">
    <property type="protein sequence ID" value="THU92705.1"/>
    <property type="molecule type" value="Genomic_DNA"/>
</dbReference>
<evidence type="ECO:0000313" key="2">
    <source>
        <dbReference type="Proteomes" id="UP000297245"/>
    </source>
</evidence>
<dbReference type="InterPro" id="IPR036866">
    <property type="entry name" value="RibonucZ/Hydroxyglut_hydro"/>
</dbReference>
<dbReference type="Proteomes" id="UP000297245">
    <property type="component" value="Unassembled WGS sequence"/>
</dbReference>
<reference evidence="1 2" key="1">
    <citation type="journal article" date="2019" name="Nat. Ecol. Evol.">
        <title>Megaphylogeny resolves global patterns of mushroom evolution.</title>
        <authorList>
            <person name="Varga T."/>
            <person name="Krizsan K."/>
            <person name="Foldi C."/>
            <person name="Dima B."/>
            <person name="Sanchez-Garcia M."/>
            <person name="Sanchez-Ramirez S."/>
            <person name="Szollosi G.J."/>
            <person name="Szarkandi J.G."/>
            <person name="Papp V."/>
            <person name="Albert L."/>
            <person name="Andreopoulos W."/>
            <person name="Angelini C."/>
            <person name="Antonin V."/>
            <person name="Barry K.W."/>
            <person name="Bougher N.L."/>
            <person name="Buchanan P."/>
            <person name="Buyck B."/>
            <person name="Bense V."/>
            <person name="Catcheside P."/>
            <person name="Chovatia M."/>
            <person name="Cooper J."/>
            <person name="Damon W."/>
            <person name="Desjardin D."/>
            <person name="Finy P."/>
            <person name="Geml J."/>
            <person name="Haridas S."/>
            <person name="Hughes K."/>
            <person name="Justo A."/>
            <person name="Karasinski D."/>
            <person name="Kautmanova I."/>
            <person name="Kiss B."/>
            <person name="Kocsube S."/>
            <person name="Kotiranta H."/>
            <person name="LaButti K.M."/>
            <person name="Lechner B.E."/>
            <person name="Liimatainen K."/>
            <person name="Lipzen A."/>
            <person name="Lukacs Z."/>
            <person name="Mihaltcheva S."/>
            <person name="Morgado L.N."/>
            <person name="Niskanen T."/>
            <person name="Noordeloos M.E."/>
            <person name="Ohm R.A."/>
            <person name="Ortiz-Santana B."/>
            <person name="Ovrebo C."/>
            <person name="Racz N."/>
            <person name="Riley R."/>
            <person name="Savchenko A."/>
            <person name="Shiryaev A."/>
            <person name="Soop K."/>
            <person name="Spirin V."/>
            <person name="Szebenyi C."/>
            <person name="Tomsovsky M."/>
            <person name="Tulloss R.E."/>
            <person name="Uehling J."/>
            <person name="Grigoriev I.V."/>
            <person name="Vagvolgyi C."/>
            <person name="Papp T."/>
            <person name="Martin F.M."/>
            <person name="Miettinen O."/>
            <person name="Hibbett D.S."/>
            <person name="Nagy L.G."/>
        </authorList>
    </citation>
    <scope>NUCLEOTIDE SEQUENCE [LARGE SCALE GENOMIC DNA]</scope>
    <source>
        <strain evidence="1 2">CBS 962.96</strain>
    </source>
</reference>
<accession>A0A4V6T5B8</accession>
<name>A0A4V6T5B8_DENBC</name>
<gene>
    <name evidence="1" type="ORF">K435DRAFT_862202</name>
</gene>
<sequence>MAQKHAILHVVQASYGDALLLEYDPTPTDDNLSKTVQFIVIDGGPSRIGRYYVAPDVAQPKHNLFTLLNWLSGDGKATKPAKGLLKEIDTVVLTHDDEDHKQGIQDLFTALLLEKTTKKDEFNTWLQGDRKMIDKEAPVKHIWYNRSDHSYFDVQAIFLYAPLFSLKNVSKAQDPPGAATTDLNWFDQLLDQYASRGLAPPLNAFNDELAVNSKNAVTLAMRDAKAKATDSKVIKSQFVFTFIGPSSSTMANANLVEDLGGKKSIRLPYYRFTQGIKEKTSKLSNKILQTAIALGTTNGLSARIDSSIKNRSSIAFSAEDTAGGISMLSLGDGNASMFYDDFKDTRTIMHHGSYHNNFWSRDSQRKAEEQGLSDQQKTPNLDNFQRDVIFFFAKVQAKKYIISASALERHPNPHSTTMIGIIAAARENQKTVDIYLTNPLAPWVIKAIGLLLTNGDLDLKFTNIRLLGTSAKSGSVALYCYETDSDWELFDSSGKDIWTTYSPWLDKHYPEISKRKSDSKLVQPPKKKPKSMLFGTTLVDLRQAHTTVDPSTTTTSSFLEGPASRTFAATTSIPLVVPRIPPNHRTILHGLFGTAKPTSHEERSETEPYPTRILSDFPSTLQYLVEQGVITQASQIEREATSGDGFSLAAITALFLGHDGSEAFLSALPCDLGNSTDYLSSVQSPAQWTVNDFSAKVVDLPHIAPSGGAELLWNFPFGTASPNQVAGTYCLKHEGAIDVSIIWPAYTMRMTSGGFRGTFRSVSGSHNIVGQFTMMYDHPTQYSMKFSDESYDTQSYTISIADLLVLFNSSGFNFTACLGSIIIPGLEFVLGGFNDTLALRDGGFILERILSKVVLKQIFADLPFDTIEKWQPFGSTHFSFDVSKLHIVLNDIGSVKAQQLILQLNGDMNYADSSQDNSNLDVPFQLTAEFTLQGFMLYEVSVLPGTDDLLSVGQLLDITGLSSSFDLAETFPAVSNLSNALNISHVTIGWTSSVLPDYFKLMITVDDWTVLDNVFSVRNLGLEIQAGNLSSEGPKTFSLHGWGALDISDIEVEVYFNIVHDPSAVNTDVANFQIASQEQSVPLGLIIAQFLGENITLFPKSFESLLQETALDSFILQATRDESGWSISQLQLALRIEGQLDIFNEFNIAYPTLSVNVEYPFDQSRRTIYAGVNATVHIGDIASTVEIVLSSAEESKVAMVFTSGDQPLTLSAVLTQFISNSTSASLPLPPMLTFLADLGLQQATLTLGLTSGKFSLNEMSVAVISTSTLKLWEEITLENVSLLFSYSKSAGKHAEFDAILSFKDGADFLNFTLQYDGPSASPSVSTIVHDPKLTTAASDIGSWQAQATYDGTISVLDILSRVSGLDIRQEITSISVSNLRQIADITITNLLVSLIRNDTTTAFTFDADTEWLFFSHLRFACSKSSLWSYSFGFDIRTDTDLGSKIAVFRNIASVVSFTDMSIVIFNNVLDPKALPQSIRIPKTISQDGANVAFAGKLVLSSTLKGLKKVTGSDSETLDILGIVGDEFLSLSVSIQQVSLFHDEMLISGAVVVICSEETEMLPEIGVKGTAVLNFGDHVSKDPITTSLFLLIDTSTMALGFKFQLDKWEAVFGFNGLNFENVLFAAEFPPEEFPIPSSFTVAGAVNLQVNDSKFDGSVNIHFVETNLSSSYASGHIDGLTLNNIVRAFSDTSEVPDHLDAGFGPLDFKIVPKDLVDEQGQLMKQEFMMKGSMQLPVIHFDADVDIDITRTNVVVDGHLSPIIVIHERLFSILASPEEMPPPPSGTGASIHVSVNDGTNPSGAKVSGQFTFLGISNDIFFNATSRGLEFTFERDQWITDGSLSWLINSTHLILSASYNFSLHLTLPAVHIGSIYFGDIDIASFSATLDLDVTWSDVAWSLGVAGQYDIFGLVVEKSLTVGADMQDLVSMAAHISSVIQQAFNVDLVQGLRALRDDLKQVLDILEAFGIEFRDMVKFLIESCEVGLVQAIDAVKQAFNASWDVLADIIHYIGETAENALTVLEELGCADYDLAVALGKAFGTAVRNLCGEILKDTKHDIVEIAKFFKNLFNDDAQEIIGALLLLDFGPIKIYDVIVSLFEYSADEVWRMINHTSTKKTLAQVQEELLLTLTLNVNKLSSNPITMSTADSLSNILQQYGSSMFSQAFHYTYTGVNTTPPLAIIPPVVKAMDSICSFTDGQSSHIDDFYARSTFDGESLESWMEASAKGDLLKECEEILQIPTGNEWQVSVFDKIYISSDKDQNSVHANAILVCVNGSLSEDAWVVTQNVIYYIGDIAIADDTSLTIALGTYGRNLFKDHFLFAYDSAAPDLADAKDGGSSIIKDDSLGYFEDQNIEQILSFVKNTIFSKLSLPDWVTETAMVDILNDCKRVYLIETFGTWNSKNVEYNYEPTDGASNPIKCKAVMVYYTDTKTTEEELAVAIAYIFFMGMYYEVLRPTSIIYDDLIKVLCTNIQLDMDGGKIDQELTASISTLKTLLERYARARFSKEFEYIYAGDDTQPGDKASGALLYGANTFHEFQDIGSNAILTWVNSEILKSDEFPLFNQVSSSSEDLLSEIKFAFSTTNTTTFDNHWGVTPFSQSYVHPTNADKTVKTAAILMYANGSLTEGKDTVKSSYMYYMGVYYVADASIW</sequence>
<dbReference type="OrthoDB" id="3065987at2759"/>
<organism evidence="1 2">
    <name type="scientific">Dendrothele bispora (strain CBS 962.96)</name>
    <dbReference type="NCBI Taxonomy" id="1314807"/>
    <lineage>
        <taxon>Eukaryota</taxon>
        <taxon>Fungi</taxon>
        <taxon>Dikarya</taxon>
        <taxon>Basidiomycota</taxon>
        <taxon>Agaricomycotina</taxon>
        <taxon>Agaricomycetes</taxon>
        <taxon>Agaricomycetidae</taxon>
        <taxon>Agaricales</taxon>
        <taxon>Agaricales incertae sedis</taxon>
        <taxon>Dendrothele</taxon>
    </lineage>
</organism>
<evidence type="ECO:0000313" key="1">
    <source>
        <dbReference type="EMBL" id="THU92705.1"/>
    </source>
</evidence>
<proteinExistence type="predicted"/>
<keyword evidence="2" id="KW-1185">Reference proteome</keyword>
<protein>
    <submittedName>
        <fullName evidence="1">Uncharacterized protein</fullName>
    </submittedName>
</protein>